<keyword evidence="3" id="KW-1185">Reference proteome</keyword>
<proteinExistence type="predicted"/>
<dbReference type="EMBL" id="SODV01000001">
    <property type="protein sequence ID" value="TDX00521.1"/>
    <property type="molecule type" value="Genomic_DNA"/>
</dbReference>
<dbReference type="OrthoDB" id="1524679at2"/>
<evidence type="ECO:0000313" key="2">
    <source>
        <dbReference type="EMBL" id="TDX00521.1"/>
    </source>
</evidence>
<dbReference type="Pfam" id="PF12728">
    <property type="entry name" value="HTH_17"/>
    <property type="match status" value="1"/>
</dbReference>
<accession>A0A4R8DTR3</accession>
<dbReference type="PANTHER" id="PTHR34585:SF22">
    <property type="entry name" value="HELIX-TURN-HELIX DOMAIN-CONTAINING PROTEIN"/>
    <property type="match status" value="1"/>
</dbReference>
<dbReference type="SUPFAM" id="SSF46955">
    <property type="entry name" value="Putative DNA-binding domain"/>
    <property type="match status" value="1"/>
</dbReference>
<dbReference type="InterPro" id="IPR009061">
    <property type="entry name" value="DNA-bd_dom_put_sf"/>
</dbReference>
<reference evidence="2 3" key="1">
    <citation type="submission" date="2019-03" db="EMBL/GenBank/DDBJ databases">
        <title>Genomic Encyclopedia of Type Strains, Phase IV (KMG-IV): sequencing the most valuable type-strain genomes for metagenomic binning, comparative biology and taxonomic classification.</title>
        <authorList>
            <person name="Goeker M."/>
        </authorList>
    </citation>
    <scope>NUCLEOTIDE SEQUENCE [LARGE SCALE GENOMIC DNA]</scope>
    <source>
        <strain evidence="2 3">DSM 100059</strain>
    </source>
</reference>
<feature type="domain" description="Helix-turn-helix" evidence="1">
    <location>
        <begin position="34"/>
        <end position="79"/>
    </location>
</feature>
<dbReference type="RefSeq" id="WP_133992267.1">
    <property type="nucleotide sequence ID" value="NZ_SODV01000001.1"/>
</dbReference>
<evidence type="ECO:0000313" key="3">
    <source>
        <dbReference type="Proteomes" id="UP000294498"/>
    </source>
</evidence>
<name>A0A4R8DTR3_9BACT</name>
<dbReference type="PANTHER" id="PTHR34585">
    <property type="match status" value="1"/>
</dbReference>
<dbReference type="Proteomes" id="UP000294498">
    <property type="component" value="Unassembled WGS sequence"/>
</dbReference>
<protein>
    <submittedName>
        <fullName evidence="2">Helix-turn-helix protein</fullName>
    </submittedName>
</protein>
<organism evidence="2 3">
    <name type="scientific">Dinghuibacter silviterrae</name>
    <dbReference type="NCBI Taxonomy" id="1539049"/>
    <lineage>
        <taxon>Bacteria</taxon>
        <taxon>Pseudomonadati</taxon>
        <taxon>Bacteroidota</taxon>
        <taxon>Chitinophagia</taxon>
        <taxon>Chitinophagales</taxon>
        <taxon>Chitinophagaceae</taxon>
        <taxon>Dinghuibacter</taxon>
    </lineage>
</organism>
<comment type="caution">
    <text evidence="2">The sequence shown here is derived from an EMBL/GenBank/DDBJ whole genome shotgun (WGS) entry which is preliminary data.</text>
</comment>
<sequence>MEIELVTTADLEEFRVTLLKDLEAIIKASRAKKWLRTNEVLEVLGISEVTLRTLRNKGVIPFRKIGNVCYYSIEEVNEAIGKSK</sequence>
<evidence type="ECO:0000259" key="1">
    <source>
        <dbReference type="Pfam" id="PF12728"/>
    </source>
</evidence>
<dbReference type="AlphaFoldDB" id="A0A4R8DTR3"/>
<dbReference type="InterPro" id="IPR041657">
    <property type="entry name" value="HTH_17"/>
</dbReference>
<gene>
    <name evidence="2" type="ORF">EDB95_1546</name>
</gene>